<proteinExistence type="predicted"/>
<dbReference type="PROSITE" id="PS51257">
    <property type="entry name" value="PROKAR_LIPOPROTEIN"/>
    <property type="match status" value="1"/>
</dbReference>
<dbReference type="Proteomes" id="UP001302494">
    <property type="component" value="Chromosome"/>
</dbReference>
<organism evidence="1 2">
    <name type="scientific">Candidatus Nitrospira neomarina</name>
    <dbReference type="NCBI Taxonomy" id="3020899"/>
    <lineage>
        <taxon>Bacteria</taxon>
        <taxon>Pseudomonadati</taxon>
        <taxon>Nitrospirota</taxon>
        <taxon>Nitrospiria</taxon>
        <taxon>Nitrospirales</taxon>
        <taxon>Nitrospiraceae</taxon>
        <taxon>Nitrospira</taxon>
    </lineage>
</organism>
<dbReference type="RefSeq" id="WP_312747984.1">
    <property type="nucleotide sequence ID" value="NZ_CP116968.1"/>
</dbReference>
<accession>A0AA96JXH0</accession>
<dbReference type="KEGG" id="nneo:PQG83_06520"/>
<evidence type="ECO:0008006" key="3">
    <source>
        <dbReference type="Google" id="ProtNLM"/>
    </source>
</evidence>
<evidence type="ECO:0000313" key="2">
    <source>
        <dbReference type="Proteomes" id="UP001302494"/>
    </source>
</evidence>
<reference evidence="1 2" key="1">
    <citation type="submission" date="2023-01" db="EMBL/GenBank/DDBJ databases">
        <title>Cultivation and genomic characterization of new, ubiquitous marine nitrite-oxidizing bacteria from the Nitrospirales.</title>
        <authorList>
            <person name="Mueller A.J."/>
            <person name="Daebeler A."/>
            <person name="Herbold C.W."/>
            <person name="Kirkegaard R.H."/>
            <person name="Daims H."/>
        </authorList>
    </citation>
    <scope>NUCLEOTIDE SEQUENCE [LARGE SCALE GENOMIC DNA]</scope>
    <source>
        <strain evidence="1 2">DK</strain>
    </source>
</reference>
<keyword evidence="2" id="KW-1185">Reference proteome</keyword>
<evidence type="ECO:0000313" key="1">
    <source>
        <dbReference type="EMBL" id="WNM63403.1"/>
    </source>
</evidence>
<gene>
    <name evidence="1" type="ORF">PQG83_06520</name>
</gene>
<dbReference type="EMBL" id="CP116968">
    <property type="protein sequence ID" value="WNM63403.1"/>
    <property type="molecule type" value="Genomic_DNA"/>
</dbReference>
<protein>
    <recommendedName>
        <fullName evidence="3">Lipoprotein</fullName>
    </recommendedName>
</protein>
<name>A0AA96JXH0_9BACT</name>
<dbReference type="AlphaFoldDB" id="A0AA96JXH0"/>
<sequence>MNKAYFIVGVTCLFVGCIGGHWAKEGTSPETVQQDYRECQTMGIVQEPQPATLGDKIGANPDMSGRAIEQCMRGKGYRWVTEKTTSP</sequence>